<evidence type="ECO:0000259" key="9">
    <source>
        <dbReference type="PROSITE" id="PS50067"/>
    </source>
</evidence>
<evidence type="ECO:0000256" key="4">
    <source>
        <dbReference type="ARBA" id="ARBA00023054"/>
    </source>
</evidence>
<dbReference type="CDD" id="cd00106">
    <property type="entry name" value="KISc"/>
    <property type="match status" value="1"/>
</dbReference>
<keyword evidence="11" id="KW-1185">Reference proteome</keyword>
<dbReference type="SUPFAM" id="SSF52540">
    <property type="entry name" value="P-loop containing nucleoside triphosphate hydrolases"/>
    <property type="match status" value="1"/>
</dbReference>
<feature type="coiled-coil region" evidence="7">
    <location>
        <begin position="649"/>
        <end position="772"/>
    </location>
</feature>
<dbReference type="PROSITE" id="PS50067">
    <property type="entry name" value="KINESIN_MOTOR_2"/>
    <property type="match status" value="1"/>
</dbReference>
<dbReference type="PANTHER" id="PTHR47968:SF36">
    <property type="entry name" value="KINESIN HEAVY CHAIN ISOFORM X1"/>
    <property type="match status" value="1"/>
</dbReference>
<feature type="region of interest" description="Disordered" evidence="8">
    <location>
        <begin position="974"/>
        <end position="995"/>
    </location>
</feature>
<dbReference type="PANTHER" id="PTHR47968">
    <property type="entry name" value="CENTROMERE PROTEIN E"/>
    <property type="match status" value="1"/>
</dbReference>
<keyword evidence="3 6" id="KW-0067">ATP-binding</keyword>
<dbReference type="PRINTS" id="PR00380">
    <property type="entry name" value="KINESINHEAVY"/>
</dbReference>
<protein>
    <recommendedName>
        <fullName evidence="9">Kinesin motor domain-containing protein</fullName>
    </recommendedName>
</protein>
<accession>A0ABR2YEX0</accession>
<dbReference type="InterPro" id="IPR027640">
    <property type="entry name" value="Kinesin-like_fam"/>
</dbReference>
<evidence type="ECO:0000313" key="10">
    <source>
        <dbReference type="EMBL" id="KAK9904052.1"/>
    </source>
</evidence>
<feature type="coiled-coil region" evidence="7">
    <location>
        <begin position="427"/>
        <end position="465"/>
    </location>
</feature>
<name>A0ABR2YEX0_9CHLO</name>
<keyword evidence="1" id="KW-0493">Microtubule</keyword>
<feature type="compositionally biased region" description="Low complexity" evidence="8">
    <location>
        <begin position="936"/>
        <end position="949"/>
    </location>
</feature>
<dbReference type="InterPro" id="IPR019821">
    <property type="entry name" value="Kinesin_motor_CS"/>
</dbReference>
<feature type="region of interest" description="Disordered" evidence="8">
    <location>
        <begin position="899"/>
        <end position="918"/>
    </location>
</feature>
<evidence type="ECO:0000256" key="2">
    <source>
        <dbReference type="ARBA" id="ARBA00022741"/>
    </source>
</evidence>
<dbReference type="Proteomes" id="UP001491310">
    <property type="component" value="Unassembled WGS sequence"/>
</dbReference>
<keyword evidence="4 7" id="KW-0175">Coiled coil</keyword>
<dbReference type="Gene3D" id="3.40.850.10">
    <property type="entry name" value="Kinesin motor domain"/>
    <property type="match status" value="1"/>
</dbReference>
<organism evidence="10 11">
    <name type="scientific">Coccomyxa subellipsoidea</name>
    <dbReference type="NCBI Taxonomy" id="248742"/>
    <lineage>
        <taxon>Eukaryota</taxon>
        <taxon>Viridiplantae</taxon>
        <taxon>Chlorophyta</taxon>
        <taxon>core chlorophytes</taxon>
        <taxon>Trebouxiophyceae</taxon>
        <taxon>Trebouxiophyceae incertae sedis</taxon>
        <taxon>Coccomyxaceae</taxon>
        <taxon>Coccomyxa</taxon>
    </lineage>
</organism>
<evidence type="ECO:0000256" key="5">
    <source>
        <dbReference type="ARBA" id="ARBA00023175"/>
    </source>
</evidence>
<dbReference type="Pfam" id="PF00225">
    <property type="entry name" value="Kinesin"/>
    <property type="match status" value="1"/>
</dbReference>
<dbReference type="InterPro" id="IPR001752">
    <property type="entry name" value="Kinesin_motor_dom"/>
</dbReference>
<keyword evidence="5 6" id="KW-0505">Motor protein</keyword>
<evidence type="ECO:0000256" key="8">
    <source>
        <dbReference type="SAM" id="MobiDB-lite"/>
    </source>
</evidence>
<feature type="binding site" evidence="6">
    <location>
        <begin position="100"/>
        <end position="107"/>
    </location>
    <ligand>
        <name>ATP</name>
        <dbReference type="ChEBI" id="CHEBI:30616"/>
    </ligand>
</feature>
<evidence type="ECO:0000256" key="7">
    <source>
        <dbReference type="SAM" id="Coils"/>
    </source>
</evidence>
<keyword evidence="2 6" id="KW-0547">Nucleotide-binding</keyword>
<dbReference type="EMBL" id="JALJOT010000013">
    <property type="protein sequence ID" value="KAK9904052.1"/>
    <property type="molecule type" value="Genomic_DNA"/>
</dbReference>
<evidence type="ECO:0000313" key="11">
    <source>
        <dbReference type="Proteomes" id="UP001491310"/>
    </source>
</evidence>
<dbReference type="SMART" id="SM00129">
    <property type="entry name" value="KISc"/>
    <property type="match status" value="1"/>
</dbReference>
<dbReference type="PROSITE" id="PS00411">
    <property type="entry name" value="KINESIN_MOTOR_1"/>
    <property type="match status" value="1"/>
</dbReference>
<feature type="region of interest" description="Disordered" evidence="8">
    <location>
        <begin position="930"/>
        <end position="961"/>
    </location>
</feature>
<evidence type="ECO:0000256" key="6">
    <source>
        <dbReference type="PROSITE-ProRule" id="PRU00283"/>
    </source>
</evidence>
<evidence type="ECO:0000256" key="1">
    <source>
        <dbReference type="ARBA" id="ARBA00022701"/>
    </source>
</evidence>
<comment type="caution">
    <text evidence="10">The sequence shown here is derived from an EMBL/GenBank/DDBJ whole genome shotgun (WGS) entry which is preliminary data.</text>
</comment>
<evidence type="ECO:0000256" key="3">
    <source>
        <dbReference type="ARBA" id="ARBA00022840"/>
    </source>
</evidence>
<dbReference type="InterPro" id="IPR027417">
    <property type="entry name" value="P-loop_NTPase"/>
</dbReference>
<feature type="region of interest" description="Disordered" evidence="8">
    <location>
        <begin position="1060"/>
        <end position="1117"/>
    </location>
</feature>
<gene>
    <name evidence="10" type="ORF">WJX75_003480</name>
</gene>
<dbReference type="InterPro" id="IPR036961">
    <property type="entry name" value="Kinesin_motor_dom_sf"/>
</dbReference>
<comment type="similarity">
    <text evidence="6">Belongs to the TRAFAC class myosin-kinesin ATPase superfamily. Kinesin family.</text>
</comment>
<feature type="domain" description="Kinesin motor" evidence="9">
    <location>
        <begin position="19"/>
        <end position="344"/>
    </location>
</feature>
<reference evidence="10 11" key="1">
    <citation type="journal article" date="2024" name="Nat. Commun.">
        <title>Phylogenomics reveals the evolutionary origins of lichenization in chlorophyte algae.</title>
        <authorList>
            <person name="Puginier C."/>
            <person name="Libourel C."/>
            <person name="Otte J."/>
            <person name="Skaloud P."/>
            <person name="Haon M."/>
            <person name="Grisel S."/>
            <person name="Petersen M."/>
            <person name="Berrin J.G."/>
            <person name="Delaux P.M."/>
            <person name="Dal Grande F."/>
            <person name="Keller J."/>
        </authorList>
    </citation>
    <scope>NUCLEOTIDE SEQUENCE [LARGE SCALE GENOMIC DNA]</scope>
    <source>
        <strain evidence="10 11">SAG 216-7</strain>
    </source>
</reference>
<proteinExistence type="inferred from homology"/>
<sequence length="1117" mass="122308">MSVPRRNSVGSTTDHSGERVKVVVRVRPPNSNETGGAITVAPDNKGIVLYRDQSTIPQSGFEFDKVLREDASQADVFQAAVQPIVEDVLNGYNGTIMAYGQTGAGKTYTLSSIAPDAIGMMPRAASAIFSEIAGDQNNAYTVVMSYIQIYMELLQDLLQPQNNDLQIREGEDGVFVAGVHEVEVKNMEECLHLLQVGDRNRVFAFTALNAHSSRSHAIVMLTIMKRRNAAPQNRALGQKVKVGKLFLVDLAGSERLKKSRSVGLRAHEAVSINLSLTTLGMCINARADPNSTHIPFRDSKLTRLLQESLGGNAKTSLVIAVANALQHVDETLQSLQFGSRAMRVHTQAVVNEHTDFKVINAELVAALDKREDKSHLLEASLLAKEEELEALGSLQQEERVRNREITETLERERNALASEHGKLTSMLSQTQAEAEDMASRHAREKAELEGALRQALEELSHSNQEHAAALLAHKQEMQQLSSAQRESLDGLNRQHMSALQRRDAQIQSLTEQHQAQLDALNRHHAEDLQARAEAQVRAEEQHAALMTATAAGHAAQLQALRERHAAEQQEFARRTAAERDAVAAQHSVELAEAARQADARCASLAQEHARKGEEASRQQDAHLQRLTLAHEMEQGRLRQQLELDRDGAVRAVQLELTDAQQRLRLAEQAGAEARADIFRLKQEQHEDARATEERWRQRLAEAEAAAAAKLGRERELVAQYEGTITELSQDVSGLTRNVQRLREDKSALESSLEALRADLEAQQDAQQRMKGRLVKEEQALGGMQRSRQAFLAVWQANRRRSGAARVIQRHFRASRVARLLRRTDQDAKALEAAESERWQLQGQNARVEAEKRRHLAWCGTALIGSSLGTLAEAVDQIRAAFLLPEKELKTLGAVQKKFGAPNSPMAPLRPRSAKGSPRWTIHAASFTAGLSRPFISPSTSPTGTPRGLPSGPPSGPPSRTISRLASDALAQATEQLAPPEAAQSPERNAQTKRERSVIARISAAETGAQEVGPRVDSGPLSMGLSLSNPKLPPLRPINGNMVQQPKMLSPEAASFRSPMQFGMSRMPSSNGGSDVHATSAAASKEAPLPKVRVLSRPSASRGVAAKVTEAWGKADPK</sequence>